<evidence type="ECO:0000313" key="2">
    <source>
        <dbReference type="EMBL" id="NYG04880.1"/>
    </source>
</evidence>
<feature type="transmembrane region" description="Helical" evidence="1">
    <location>
        <begin position="6"/>
        <end position="23"/>
    </location>
</feature>
<organism evidence="2 3">
    <name type="scientific">Pseudonocardia alni</name>
    <name type="common">Amycolata alni</name>
    <dbReference type="NCBI Taxonomy" id="33907"/>
    <lineage>
        <taxon>Bacteria</taxon>
        <taxon>Bacillati</taxon>
        <taxon>Actinomycetota</taxon>
        <taxon>Actinomycetes</taxon>
        <taxon>Pseudonocardiales</taxon>
        <taxon>Pseudonocardiaceae</taxon>
        <taxon>Pseudonocardia</taxon>
    </lineage>
</organism>
<name>A0A852W8J5_PSEA5</name>
<gene>
    <name evidence="2" type="ORF">HDA37_005165</name>
</gene>
<evidence type="ECO:0000313" key="3">
    <source>
        <dbReference type="Proteomes" id="UP000549695"/>
    </source>
</evidence>
<protein>
    <submittedName>
        <fullName evidence="2">Uncharacterized protein</fullName>
    </submittedName>
</protein>
<proteinExistence type="predicted"/>
<keyword evidence="1" id="KW-1133">Transmembrane helix</keyword>
<evidence type="ECO:0000256" key="1">
    <source>
        <dbReference type="SAM" id="Phobius"/>
    </source>
</evidence>
<keyword evidence="3" id="KW-1185">Reference proteome</keyword>
<keyword evidence="1" id="KW-0472">Membrane</keyword>
<dbReference type="RefSeq" id="WP_179762497.1">
    <property type="nucleotide sequence ID" value="NZ_BAAAJZ010000011.1"/>
</dbReference>
<dbReference type="AlphaFoldDB" id="A0A852W8J5"/>
<dbReference type="EMBL" id="JACCCZ010000001">
    <property type="protein sequence ID" value="NYG04880.1"/>
    <property type="molecule type" value="Genomic_DNA"/>
</dbReference>
<reference evidence="2 3" key="1">
    <citation type="submission" date="2020-07" db="EMBL/GenBank/DDBJ databases">
        <title>Sequencing the genomes of 1000 actinobacteria strains.</title>
        <authorList>
            <person name="Klenk H.-P."/>
        </authorList>
    </citation>
    <scope>NUCLEOTIDE SEQUENCE [LARGE SCALE GENOMIC DNA]</scope>
    <source>
        <strain evidence="2 3">DSM 44749</strain>
    </source>
</reference>
<accession>A0A852W8J5</accession>
<keyword evidence="1" id="KW-0812">Transmembrane</keyword>
<dbReference type="Proteomes" id="UP000549695">
    <property type="component" value="Unassembled WGS sequence"/>
</dbReference>
<comment type="caution">
    <text evidence="2">The sequence shown here is derived from an EMBL/GenBank/DDBJ whole genome shotgun (WGS) entry which is preliminary data.</text>
</comment>
<dbReference type="GeneID" id="98054824"/>
<sequence>MVTYILASLASLTFLVVVLWVAVKINQLQTAWEESPIGRLSSLTSPPPSSVPNGSTELFCLQFPHAQGC</sequence>